<reference evidence="2" key="1">
    <citation type="submission" date="2021-04" db="EMBL/GenBank/DDBJ databases">
        <title>Phylogenetic analysis of Acidobacteriaceae.</title>
        <authorList>
            <person name="Qiu L."/>
            <person name="Zhang Q."/>
        </authorList>
    </citation>
    <scope>NUCLEOTIDE SEQUENCE</scope>
    <source>
        <strain evidence="2">DSM 25168</strain>
    </source>
</reference>
<organism evidence="2 3">
    <name type="scientific">Occallatibacter riparius</name>
    <dbReference type="NCBI Taxonomy" id="1002689"/>
    <lineage>
        <taxon>Bacteria</taxon>
        <taxon>Pseudomonadati</taxon>
        <taxon>Acidobacteriota</taxon>
        <taxon>Terriglobia</taxon>
        <taxon>Terriglobales</taxon>
        <taxon>Acidobacteriaceae</taxon>
        <taxon>Occallatibacter</taxon>
    </lineage>
</organism>
<dbReference type="KEGG" id="orp:MOP44_05600"/>
<evidence type="ECO:0000259" key="1">
    <source>
        <dbReference type="PROSITE" id="PS51725"/>
    </source>
</evidence>
<evidence type="ECO:0000313" key="3">
    <source>
        <dbReference type="Proteomes" id="UP001059380"/>
    </source>
</evidence>
<dbReference type="Proteomes" id="UP001059380">
    <property type="component" value="Chromosome"/>
</dbReference>
<dbReference type="InterPro" id="IPR011008">
    <property type="entry name" value="Dimeric_a/b-barrel"/>
</dbReference>
<dbReference type="InterPro" id="IPR007138">
    <property type="entry name" value="ABM_dom"/>
</dbReference>
<keyword evidence="3" id="KW-1185">Reference proteome</keyword>
<sequence length="101" mass="11480">MLIVHVHVHVKPESIKDFKQATIENATASIQEPGIARFDVVQQQDDPARFVLVEVYRTPEAPAAHKQTAHYAKWRDTVAPMMAEPRQSVKFTEVFPDAQGW</sequence>
<dbReference type="EMBL" id="CP093313">
    <property type="protein sequence ID" value="UWZ85413.1"/>
    <property type="molecule type" value="Genomic_DNA"/>
</dbReference>
<dbReference type="InterPro" id="IPR050744">
    <property type="entry name" value="AI-2_Isomerase_LsrG"/>
</dbReference>
<keyword evidence="2" id="KW-0503">Monooxygenase</keyword>
<feature type="domain" description="ABM" evidence="1">
    <location>
        <begin position="2"/>
        <end position="91"/>
    </location>
</feature>
<dbReference type="GO" id="GO:0004497">
    <property type="term" value="F:monooxygenase activity"/>
    <property type="evidence" value="ECO:0007669"/>
    <property type="project" value="UniProtKB-KW"/>
</dbReference>
<gene>
    <name evidence="2" type="ORF">MOP44_05600</name>
</gene>
<dbReference type="GO" id="GO:0005829">
    <property type="term" value="C:cytosol"/>
    <property type="evidence" value="ECO:0007669"/>
    <property type="project" value="TreeGrafter"/>
</dbReference>
<accession>A0A9J7BWL8</accession>
<dbReference type="Gene3D" id="3.30.70.100">
    <property type="match status" value="1"/>
</dbReference>
<dbReference type="Pfam" id="PF03992">
    <property type="entry name" value="ABM"/>
    <property type="match status" value="1"/>
</dbReference>
<keyword evidence="2" id="KW-0560">Oxidoreductase</keyword>
<name>A0A9J7BWL8_9BACT</name>
<dbReference type="RefSeq" id="WP_260794936.1">
    <property type="nucleotide sequence ID" value="NZ_CP093313.1"/>
</dbReference>
<proteinExistence type="predicted"/>
<evidence type="ECO:0000313" key="2">
    <source>
        <dbReference type="EMBL" id="UWZ85413.1"/>
    </source>
</evidence>
<dbReference type="PROSITE" id="PS51725">
    <property type="entry name" value="ABM"/>
    <property type="match status" value="1"/>
</dbReference>
<dbReference type="AlphaFoldDB" id="A0A9J7BWL8"/>
<protein>
    <submittedName>
        <fullName evidence="2">Antibiotic biosynthesis monooxygenase</fullName>
    </submittedName>
</protein>
<dbReference type="SUPFAM" id="SSF54909">
    <property type="entry name" value="Dimeric alpha+beta barrel"/>
    <property type="match status" value="1"/>
</dbReference>
<dbReference type="PANTHER" id="PTHR33336:SF1">
    <property type="entry name" value="(4S)-4-HYDROXY-5-PHOSPHONOOXYPENTANE-2,3-DIONE ISOMERASE"/>
    <property type="match status" value="1"/>
</dbReference>
<dbReference type="PANTHER" id="PTHR33336">
    <property type="entry name" value="QUINOL MONOOXYGENASE YGIN-RELATED"/>
    <property type="match status" value="1"/>
</dbReference>